<dbReference type="InterPro" id="IPR003591">
    <property type="entry name" value="Leu-rich_rpt_typical-subtyp"/>
</dbReference>
<dbReference type="EMBL" id="JXTB01000137">
    <property type="protein sequence ID" value="PON59699.1"/>
    <property type="molecule type" value="Genomic_DNA"/>
</dbReference>
<feature type="domain" description="Disease resistance protein At4g27190-like leucine-rich repeats" evidence="8">
    <location>
        <begin position="815"/>
        <end position="932"/>
    </location>
</feature>
<evidence type="ECO:0000256" key="4">
    <source>
        <dbReference type="ARBA" id="ARBA00022741"/>
    </source>
</evidence>
<dbReference type="Gene3D" id="1.10.8.430">
    <property type="entry name" value="Helical domain of apoptotic protease-activating factors"/>
    <property type="match status" value="1"/>
</dbReference>
<evidence type="ECO:0000313" key="10">
    <source>
        <dbReference type="EMBL" id="PON59699.1"/>
    </source>
</evidence>
<keyword evidence="4" id="KW-0547">Nucleotide-binding</keyword>
<dbReference type="PANTHER" id="PTHR33463:SF187">
    <property type="entry name" value="AND NB-ARC DOMAIN DISEASE RESISTANCE PROTEIN, PUTATIVE-RELATED"/>
    <property type="match status" value="1"/>
</dbReference>
<feature type="domain" description="NB-ARC" evidence="7">
    <location>
        <begin position="147"/>
        <end position="311"/>
    </location>
</feature>
<dbReference type="GO" id="GO:0005524">
    <property type="term" value="F:ATP binding"/>
    <property type="evidence" value="ECO:0007669"/>
    <property type="project" value="UniProtKB-KW"/>
</dbReference>
<accession>A0A2P5CF72</accession>
<dbReference type="SMART" id="SM00369">
    <property type="entry name" value="LRR_TYP"/>
    <property type="match status" value="4"/>
</dbReference>
<dbReference type="InterPro" id="IPR032675">
    <property type="entry name" value="LRR_dom_sf"/>
</dbReference>
<organism evidence="10 11">
    <name type="scientific">Parasponia andersonii</name>
    <name type="common">Sponia andersonii</name>
    <dbReference type="NCBI Taxonomy" id="3476"/>
    <lineage>
        <taxon>Eukaryota</taxon>
        <taxon>Viridiplantae</taxon>
        <taxon>Streptophyta</taxon>
        <taxon>Embryophyta</taxon>
        <taxon>Tracheophyta</taxon>
        <taxon>Spermatophyta</taxon>
        <taxon>Magnoliopsida</taxon>
        <taxon>eudicotyledons</taxon>
        <taxon>Gunneridae</taxon>
        <taxon>Pentapetalae</taxon>
        <taxon>rosids</taxon>
        <taxon>fabids</taxon>
        <taxon>Rosales</taxon>
        <taxon>Cannabaceae</taxon>
        <taxon>Parasponia</taxon>
    </lineage>
</organism>
<keyword evidence="3" id="KW-0677">Repeat</keyword>
<sequence length="978" mass="112104">MEIAGPMVELVKIVLAPIRKCWKYHRGSSGYMKILNDKLEALKCRKEDRELRLRAELLPGKKSKKEVELWFAKVEKINLEIEAIQRKFENLKYFYRACFGNIVFKKIRDVEELYEKGVFPDGLVEDIPHFGDLLPTTTLEGETTTKRKMREIWACLMGDEVRKVGVYGMGGIGKTTTMKHINNCILEHKDKFDNVIWVTVSKSSTLIRLQDAIACKLGLNISRFEDETRRAGLLYDSLIRKKRFVLILDDLWEVYRLEDVGIPEPTPENGCKLVLTTRSLDVCRGMSCKSIRMELLSKQEARNLFLNTVGRDVLCDPNLEAIMNEFVEECGCLPLAIITVAGSLKGIVDYCEWKTSLEELKASIEGDTKMGSTVLEHLKFSYERLSDKKLQDCLLYCALYPEDARIYREELIEYLIDEGIIDGLKSRQARFEKGHSMLNKLENACLLEGLVDDDKVKYVKMHDLVRDMSLQITSANPKFLVQAGVGLRDIPDAERWEEGLVRVSLIRNNISHIQSAASPRCPGLLTLMLNYNMLKNIPDGFFSLMNSLKVLDLSYTSIENLPKSVSDLENLTALLVRRCERLKYVSSLANLRALRRLDCSYTGITEVPEGVDFLVNLRYLNLESRNLHMLPDGVLPKLSNLQCLLLCHNFFNILKVKGEELASLRKLETFKGSLYDINHFNTYISSLEERGLANYVIKVGYQFYEYDDVYQFRRHKKAIILTQCDITESLPGEYPLLLPKDVELLSIRECCIVKSLCTLASFNNVTNLRSCTISICERIEYVLSSAACIVPLLQNLEELRLEDLSNLHWLIKEEIGPSSLLPPGTFSSLRNILVQYCSNLKRLFTPSLLSSLQNLEEIHVKYCKQMEEIISTSHNQNKEEGTDLFNIALPNLKVLELWGLPKLKNICNGTESLVASSLHEVSIWKCPNLMSIPFLDKEPYPPLVQSIDVHKQWWESLEWQHPNSKEALQHACKFWVQE</sequence>
<dbReference type="Pfam" id="PF13855">
    <property type="entry name" value="LRR_8"/>
    <property type="match status" value="1"/>
</dbReference>
<dbReference type="Gene3D" id="3.80.10.10">
    <property type="entry name" value="Ribonuclease Inhibitor"/>
    <property type="match status" value="2"/>
</dbReference>
<evidence type="ECO:0000259" key="8">
    <source>
        <dbReference type="Pfam" id="PF23247"/>
    </source>
</evidence>
<keyword evidence="5" id="KW-0611">Plant defense</keyword>
<evidence type="ECO:0000259" key="7">
    <source>
        <dbReference type="Pfam" id="PF00931"/>
    </source>
</evidence>
<evidence type="ECO:0000256" key="2">
    <source>
        <dbReference type="ARBA" id="ARBA00022614"/>
    </source>
</evidence>
<dbReference type="FunFam" id="1.10.10.10:FF:000322">
    <property type="entry name" value="Probable disease resistance protein At1g63360"/>
    <property type="match status" value="1"/>
</dbReference>
<evidence type="ECO:0000259" key="9">
    <source>
        <dbReference type="Pfam" id="PF23559"/>
    </source>
</evidence>
<dbReference type="InterPro" id="IPR001611">
    <property type="entry name" value="Leu-rich_rpt"/>
</dbReference>
<proteinExistence type="inferred from homology"/>
<evidence type="ECO:0000256" key="3">
    <source>
        <dbReference type="ARBA" id="ARBA00022737"/>
    </source>
</evidence>
<evidence type="ECO:0000313" key="11">
    <source>
        <dbReference type="Proteomes" id="UP000237105"/>
    </source>
</evidence>
<dbReference type="FunFam" id="3.40.50.300:FF:001091">
    <property type="entry name" value="Probable disease resistance protein At1g61300"/>
    <property type="match status" value="1"/>
</dbReference>
<dbReference type="Pfam" id="PF23247">
    <property type="entry name" value="LRR_RPS2"/>
    <property type="match status" value="1"/>
</dbReference>
<dbReference type="InterPro" id="IPR002182">
    <property type="entry name" value="NB-ARC"/>
</dbReference>
<dbReference type="OrthoDB" id="1926275at2759"/>
<evidence type="ECO:0000256" key="5">
    <source>
        <dbReference type="ARBA" id="ARBA00022821"/>
    </source>
</evidence>
<keyword evidence="2" id="KW-0433">Leucine-rich repeat</keyword>
<dbReference type="Pfam" id="PF00931">
    <property type="entry name" value="NB-ARC"/>
    <property type="match status" value="1"/>
</dbReference>
<reference evidence="11" key="1">
    <citation type="submission" date="2016-06" db="EMBL/GenBank/DDBJ databases">
        <title>Parallel loss of symbiosis genes in relatives of nitrogen-fixing non-legume Parasponia.</title>
        <authorList>
            <person name="Van Velzen R."/>
            <person name="Holmer R."/>
            <person name="Bu F."/>
            <person name="Rutten L."/>
            <person name="Van Zeijl A."/>
            <person name="Liu W."/>
            <person name="Santuari L."/>
            <person name="Cao Q."/>
            <person name="Sharma T."/>
            <person name="Shen D."/>
            <person name="Roswanjaya Y."/>
            <person name="Wardhani T."/>
            <person name="Kalhor M.S."/>
            <person name="Jansen J."/>
            <person name="Van den Hoogen J."/>
            <person name="Gungor B."/>
            <person name="Hartog M."/>
            <person name="Hontelez J."/>
            <person name="Verver J."/>
            <person name="Yang W.-C."/>
            <person name="Schijlen E."/>
            <person name="Repin R."/>
            <person name="Schilthuizen M."/>
            <person name="Schranz E."/>
            <person name="Heidstra R."/>
            <person name="Miyata K."/>
            <person name="Fedorova E."/>
            <person name="Kohlen W."/>
            <person name="Bisseling T."/>
            <person name="Smit S."/>
            <person name="Geurts R."/>
        </authorList>
    </citation>
    <scope>NUCLEOTIDE SEQUENCE [LARGE SCALE GENOMIC DNA]</scope>
    <source>
        <strain evidence="11">cv. WU1-14</strain>
    </source>
</reference>
<dbReference type="InterPro" id="IPR057135">
    <property type="entry name" value="At4g27190-like_LRR"/>
</dbReference>
<dbReference type="Pfam" id="PF23559">
    <property type="entry name" value="WHD_DRP"/>
    <property type="match status" value="1"/>
</dbReference>
<dbReference type="GO" id="GO:0043531">
    <property type="term" value="F:ADP binding"/>
    <property type="evidence" value="ECO:0007669"/>
    <property type="project" value="InterPro"/>
</dbReference>
<name>A0A2P5CF72_PARAD</name>
<dbReference type="AlphaFoldDB" id="A0A2P5CF72"/>
<dbReference type="InterPro" id="IPR027417">
    <property type="entry name" value="P-loop_NTPase"/>
</dbReference>
<dbReference type="InterPro" id="IPR042197">
    <property type="entry name" value="Apaf_helical"/>
</dbReference>
<dbReference type="PANTHER" id="PTHR33463">
    <property type="entry name" value="NB-ARC DOMAIN-CONTAINING PROTEIN-RELATED"/>
    <property type="match status" value="1"/>
</dbReference>
<comment type="similarity">
    <text evidence="1">Belongs to the disease resistance NB-LRR family.</text>
</comment>
<dbReference type="InterPro" id="IPR050905">
    <property type="entry name" value="Plant_NBS-LRR"/>
</dbReference>
<protein>
    <submittedName>
        <fullName evidence="10">NB-ARC domain containing protein</fullName>
    </submittedName>
</protein>
<gene>
    <name evidence="10" type="ORF">PanWU01x14_157560</name>
</gene>
<keyword evidence="6" id="KW-0067">ATP-binding</keyword>
<dbReference type="InterPro" id="IPR058922">
    <property type="entry name" value="WHD_DRP"/>
</dbReference>
<dbReference type="SUPFAM" id="SSF52058">
    <property type="entry name" value="L domain-like"/>
    <property type="match status" value="1"/>
</dbReference>
<dbReference type="PRINTS" id="PR00364">
    <property type="entry name" value="DISEASERSIST"/>
</dbReference>
<evidence type="ECO:0000256" key="1">
    <source>
        <dbReference type="ARBA" id="ARBA00008894"/>
    </source>
</evidence>
<evidence type="ECO:0000256" key="6">
    <source>
        <dbReference type="ARBA" id="ARBA00022840"/>
    </source>
</evidence>
<dbReference type="Gene3D" id="3.40.50.300">
    <property type="entry name" value="P-loop containing nucleotide triphosphate hydrolases"/>
    <property type="match status" value="1"/>
</dbReference>
<dbReference type="Proteomes" id="UP000237105">
    <property type="component" value="Unassembled WGS sequence"/>
</dbReference>
<keyword evidence="11" id="KW-1185">Reference proteome</keyword>
<comment type="caution">
    <text evidence="10">The sequence shown here is derived from an EMBL/GenBank/DDBJ whole genome shotgun (WGS) entry which is preliminary data.</text>
</comment>
<dbReference type="SUPFAM" id="SSF52540">
    <property type="entry name" value="P-loop containing nucleoside triphosphate hydrolases"/>
    <property type="match status" value="1"/>
</dbReference>
<feature type="domain" description="Disease resistance protein winged helix" evidence="9">
    <location>
        <begin position="399"/>
        <end position="468"/>
    </location>
</feature>
<dbReference type="GO" id="GO:0006952">
    <property type="term" value="P:defense response"/>
    <property type="evidence" value="ECO:0007669"/>
    <property type="project" value="UniProtKB-KW"/>
</dbReference>